<dbReference type="InterPro" id="IPR029063">
    <property type="entry name" value="SAM-dependent_MTases_sf"/>
</dbReference>
<keyword evidence="3" id="KW-1185">Reference proteome</keyword>
<dbReference type="EMBL" id="FNED01000015">
    <property type="protein sequence ID" value="SDJ29228.1"/>
    <property type="molecule type" value="Genomic_DNA"/>
</dbReference>
<dbReference type="RefSeq" id="WP_043067132.1">
    <property type="nucleotide sequence ID" value="NZ_BJOA01000331.1"/>
</dbReference>
<evidence type="ECO:0000313" key="2">
    <source>
        <dbReference type="EMBL" id="SDJ29228.1"/>
    </source>
</evidence>
<keyword evidence="2" id="KW-0489">Methyltransferase</keyword>
<dbReference type="STRING" id="47500.AF333_29615"/>
<reference evidence="1 3" key="1">
    <citation type="submission" date="2015-07" db="EMBL/GenBank/DDBJ databases">
        <title>Fjat-14205 dsm 2895.</title>
        <authorList>
            <person name="Liu B."/>
            <person name="Wang J."/>
            <person name="Zhu Y."/>
            <person name="Liu G."/>
            <person name="Chen Q."/>
            <person name="Chen Z."/>
            <person name="Lan J."/>
            <person name="Che J."/>
            <person name="Ge C."/>
            <person name="Shi H."/>
            <person name="Pan Z."/>
            <person name="Liu X."/>
        </authorList>
    </citation>
    <scope>NUCLEOTIDE SEQUENCE [LARGE SCALE GENOMIC DNA]</scope>
    <source>
        <strain evidence="1 3">DSM 2895</strain>
    </source>
</reference>
<proteinExistence type="predicted"/>
<evidence type="ECO:0000313" key="3">
    <source>
        <dbReference type="Proteomes" id="UP000037269"/>
    </source>
</evidence>
<dbReference type="Gene3D" id="3.40.50.150">
    <property type="entry name" value="Vaccinia Virus protein VP39"/>
    <property type="match status" value="1"/>
</dbReference>
<protein>
    <submittedName>
        <fullName evidence="2">Methyltransferase domain-containing protein</fullName>
    </submittedName>
</protein>
<organism evidence="1 3">
    <name type="scientific">Aneurinibacillus migulanus</name>
    <name type="common">Bacillus migulanus</name>
    <dbReference type="NCBI Taxonomy" id="47500"/>
    <lineage>
        <taxon>Bacteria</taxon>
        <taxon>Bacillati</taxon>
        <taxon>Bacillota</taxon>
        <taxon>Bacilli</taxon>
        <taxon>Bacillales</taxon>
        <taxon>Paenibacillaceae</taxon>
        <taxon>Aneurinibacillus group</taxon>
        <taxon>Aneurinibacillus</taxon>
    </lineage>
</organism>
<name>A0A0D1Y4N9_ANEMI</name>
<accession>A0A0D1Y4N9</accession>
<dbReference type="PATRIC" id="fig|47500.12.peg.1998"/>
<dbReference type="EMBL" id="LGUG01000013">
    <property type="protein sequence ID" value="KON84120.1"/>
    <property type="molecule type" value="Genomic_DNA"/>
</dbReference>
<dbReference type="GO" id="GO:0032259">
    <property type="term" value="P:methylation"/>
    <property type="evidence" value="ECO:0007669"/>
    <property type="project" value="UniProtKB-KW"/>
</dbReference>
<evidence type="ECO:0000313" key="1">
    <source>
        <dbReference type="EMBL" id="KON84120.1"/>
    </source>
</evidence>
<dbReference type="Proteomes" id="UP000037269">
    <property type="component" value="Unassembled WGS sequence"/>
</dbReference>
<dbReference type="OrthoDB" id="146908at2"/>
<keyword evidence="2" id="KW-0808">Transferase</keyword>
<dbReference type="GO" id="GO:0008168">
    <property type="term" value="F:methyltransferase activity"/>
    <property type="evidence" value="ECO:0007669"/>
    <property type="project" value="UniProtKB-KW"/>
</dbReference>
<reference evidence="2 4" key="2">
    <citation type="submission" date="2016-10" db="EMBL/GenBank/DDBJ databases">
        <authorList>
            <person name="de Groot N.N."/>
        </authorList>
    </citation>
    <scope>NUCLEOTIDE SEQUENCE [LARGE SCALE GENOMIC DNA]</scope>
    <source>
        <strain evidence="2 4">DSM 2895</strain>
    </source>
</reference>
<dbReference type="Pfam" id="PF13578">
    <property type="entry name" value="Methyltransf_24"/>
    <property type="match status" value="1"/>
</dbReference>
<evidence type="ECO:0000313" key="4">
    <source>
        <dbReference type="Proteomes" id="UP000182836"/>
    </source>
</evidence>
<dbReference type="AlphaFoldDB" id="A0A0D1Y4N9"/>
<sequence>MMSFKEFISGISFRSLQPHMPPTYIDEFSNTILPDEDEQMKKMLFEICSIPKMSTLALGAIINKGIAQMEDHLAFVNVGVWNGFTFLCGLVNNTRKKCIGIDNFSEFGSPREEFLKKFSFYKSEFHHFYDMDYIDYFKQIHNSRIGFYLYDGAHDYKNQLKGLQLAEPFFAKNCIIMVDDTNFEHPRQATLDFISNSTNKYEIVLDARTYCNGHPTFWNGVMILQKLNE</sequence>
<dbReference type="Proteomes" id="UP000182836">
    <property type="component" value="Unassembled WGS sequence"/>
</dbReference>
<gene>
    <name evidence="1" type="ORF">AF333_29615</name>
    <name evidence="2" type="ORF">SAMN04487909_11533</name>
</gene>
<dbReference type="GeneID" id="42309289"/>